<feature type="transmembrane region" description="Helical" evidence="8">
    <location>
        <begin position="550"/>
        <end position="569"/>
    </location>
</feature>
<evidence type="ECO:0000256" key="4">
    <source>
        <dbReference type="ARBA" id="ARBA00022692"/>
    </source>
</evidence>
<keyword evidence="4 8" id="KW-0812">Transmembrane</keyword>
<evidence type="ECO:0000256" key="3">
    <source>
        <dbReference type="ARBA" id="ARBA00022679"/>
    </source>
</evidence>
<keyword evidence="6 8" id="KW-0472">Membrane</keyword>
<comment type="caution">
    <text evidence="9">The sequence shown here is derived from an EMBL/GenBank/DDBJ whole genome shotgun (WGS) entry which is preliminary data.</text>
</comment>
<evidence type="ECO:0000256" key="1">
    <source>
        <dbReference type="ARBA" id="ARBA00004127"/>
    </source>
</evidence>
<name>A0ABU6WJZ9_9FABA</name>
<organism evidence="9 10">
    <name type="scientific">Stylosanthes scabra</name>
    <dbReference type="NCBI Taxonomy" id="79078"/>
    <lineage>
        <taxon>Eukaryota</taxon>
        <taxon>Viridiplantae</taxon>
        <taxon>Streptophyta</taxon>
        <taxon>Embryophyta</taxon>
        <taxon>Tracheophyta</taxon>
        <taxon>Spermatophyta</taxon>
        <taxon>Magnoliopsida</taxon>
        <taxon>eudicotyledons</taxon>
        <taxon>Gunneridae</taxon>
        <taxon>Pentapetalae</taxon>
        <taxon>rosids</taxon>
        <taxon>fabids</taxon>
        <taxon>Fabales</taxon>
        <taxon>Fabaceae</taxon>
        <taxon>Papilionoideae</taxon>
        <taxon>50 kb inversion clade</taxon>
        <taxon>dalbergioids sensu lato</taxon>
        <taxon>Dalbergieae</taxon>
        <taxon>Pterocarpus clade</taxon>
        <taxon>Stylosanthes</taxon>
    </lineage>
</organism>
<evidence type="ECO:0000256" key="6">
    <source>
        <dbReference type="ARBA" id="ARBA00023136"/>
    </source>
</evidence>
<gene>
    <name evidence="9" type="ORF">PIB30_052925</name>
</gene>
<keyword evidence="10" id="KW-1185">Reference proteome</keyword>
<feature type="transmembrane region" description="Helical" evidence="8">
    <location>
        <begin position="589"/>
        <end position="618"/>
    </location>
</feature>
<dbReference type="Pfam" id="PF03552">
    <property type="entry name" value="Cellulose_synt"/>
    <property type="match status" value="2"/>
</dbReference>
<proteinExistence type="predicted"/>
<dbReference type="PANTHER" id="PTHR13301">
    <property type="entry name" value="X-BOX TRANSCRIPTION FACTOR-RELATED"/>
    <property type="match status" value="1"/>
</dbReference>
<comment type="subcellular location">
    <subcellularLocation>
        <location evidence="1">Endomembrane system</location>
        <topology evidence="1">Multi-pass membrane protein</topology>
    </subcellularLocation>
</comment>
<feature type="transmembrane region" description="Helical" evidence="8">
    <location>
        <begin position="740"/>
        <end position="758"/>
    </location>
</feature>
<feature type="transmembrane region" description="Helical" evidence="8">
    <location>
        <begin position="706"/>
        <end position="728"/>
    </location>
</feature>
<dbReference type="InterPro" id="IPR029044">
    <property type="entry name" value="Nucleotide-diphossugar_trans"/>
</dbReference>
<dbReference type="SUPFAM" id="SSF53448">
    <property type="entry name" value="Nucleotide-diphospho-sugar transferases"/>
    <property type="match status" value="1"/>
</dbReference>
<dbReference type="Gene3D" id="3.90.550.10">
    <property type="entry name" value="Spore Coat Polysaccharide Biosynthesis Protein SpsA, Chain A"/>
    <property type="match status" value="2"/>
</dbReference>
<protein>
    <submittedName>
        <fullName evidence="9">Uncharacterized protein</fullName>
    </submittedName>
</protein>
<keyword evidence="2" id="KW-0328">Glycosyltransferase</keyword>
<feature type="transmembrane region" description="Helical" evidence="8">
    <location>
        <begin position="35"/>
        <end position="52"/>
    </location>
</feature>
<evidence type="ECO:0000256" key="7">
    <source>
        <dbReference type="ARBA" id="ARBA00023316"/>
    </source>
</evidence>
<evidence type="ECO:0000256" key="8">
    <source>
        <dbReference type="SAM" id="Phobius"/>
    </source>
</evidence>
<sequence>MKMREEGKEGDEEVVVDGGPLFVTKEARYRGAYKVFASTILVSIALILFYRVTNIPTTTTTTELLAWIAMLVSEILFGLYWIITQSVRWRIAFQSPSKHTLLQRYDEEKMPGVDIFVCTADPILEPPLMVMNTILSAMAYNYPSNKLSVYLSDDGGSELTFYALFKASIFSKHWLPFCRTFNLQTRSPQAYFSPQNYHNNNDYNPNNTTNDDDEFQKQWLFIKKLYEEMKSDIERTLERGKVADGERNLHKGFKEWSLKSKKQDHHSIVQVIIDGRDKNAVDEDGIQLPRVVYMAREKRPNYPHNFKAGAMNALIRVSSEISNGAFILNLDCDMYPNNADTIQETLCFFMDESRGQDIAYVQFPQNYNNLTNNDHYANSCLATDMIELAGISGHGAALYCGTGCFHRRESLSGAHFKDYKAKLDHNMMMKMNPKVEEEDNRSVDELNEASKVLATCTYENGTLWGKEMGLVYGIPVEDIATGLVITCRGWKSIYYNPERKGFIGVAPTTLDVALVQHKRWSEGMFQVFFSKYCPFIYGHGKINIGIQMGYCVYLLWAPLSIPTLCYAILPPLCLLSGIPLFPQPRSLWFLPFAYAFLANTTYSLCEALICGSTIKGWLNLQRMRFIRRTTSYFFGFIDTLKKQLGLSQTNFVITDKVVTEDVQNMYEKEIIDFGGCSSIMLTILVTLALLNLVGVLVGIIIIKRIIIIQIVLSAMIVMVNLPVYEALFIRSDKGSISSYVMIKSFVLVSLACFIATFVI</sequence>
<evidence type="ECO:0000256" key="2">
    <source>
        <dbReference type="ARBA" id="ARBA00022676"/>
    </source>
</evidence>
<evidence type="ECO:0000313" key="10">
    <source>
        <dbReference type="Proteomes" id="UP001341840"/>
    </source>
</evidence>
<dbReference type="InterPro" id="IPR005150">
    <property type="entry name" value="Cellulose_synth"/>
</dbReference>
<keyword evidence="5 8" id="KW-1133">Transmembrane helix</keyword>
<dbReference type="Proteomes" id="UP001341840">
    <property type="component" value="Unassembled WGS sequence"/>
</dbReference>
<feature type="transmembrane region" description="Helical" evidence="8">
    <location>
        <begin position="678"/>
        <end position="700"/>
    </location>
</feature>
<evidence type="ECO:0000313" key="9">
    <source>
        <dbReference type="EMBL" id="MED6185008.1"/>
    </source>
</evidence>
<accession>A0ABU6WJZ9</accession>
<keyword evidence="7" id="KW-0961">Cell wall biogenesis/degradation</keyword>
<evidence type="ECO:0000256" key="5">
    <source>
        <dbReference type="ARBA" id="ARBA00022989"/>
    </source>
</evidence>
<reference evidence="9 10" key="1">
    <citation type="journal article" date="2023" name="Plants (Basel)">
        <title>Bridging the Gap: Combining Genomics and Transcriptomics Approaches to Understand Stylosanthes scabra, an Orphan Legume from the Brazilian Caatinga.</title>
        <authorList>
            <person name="Ferreira-Neto J.R.C."/>
            <person name="da Silva M.D."/>
            <person name="Binneck E."/>
            <person name="de Melo N.F."/>
            <person name="da Silva R.H."/>
            <person name="de Melo A.L.T.M."/>
            <person name="Pandolfi V."/>
            <person name="Bustamante F.O."/>
            <person name="Brasileiro-Vidal A.C."/>
            <person name="Benko-Iseppon A.M."/>
        </authorList>
    </citation>
    <scope>NUCLEOTIDE SEQUENCE [LARGE SCALE GENOMIC DNA]</scope>
    <source>
        <tissue evidence="9">Leaves</tissue>
    </source>
</reference>
<feature type="transmembrane region" description="Helical" evidence="8">
    <location>
        <begin position="64"/>
        <end position="83"/>
    </location>
</feature>
<keyword evidence="3" id="KW-0808">Transferase</keyword>
<dbReference type="EMBL" id="JASCZI010181631">
    <property type="protein sequence ID" value="MED6185008.1"/>
    <property type="molecule type" value="Genomic_DNA"/>
</dbReference>